<accession>A0A347U8E8</accession>
<proteinExistence type="predicted"/>
<gene>
    <name evidence="2" type="ORF">AELL_1464</name>
    <name evidence="3" type="ORF">CP962_12400</name>
</gene>
<evidence type="ECO:0000313" key="5">
    <source>
        <dbReference type="Proteomes" id="UP000290588"/>
    </source>
</evidence>
<evidence type="ECO:0000313" key="2">
    <source>
        <dbReference type="EMBL" id="AXX95126.1"/>
    </source>
</evidence>
<dbReference type="Proteomes" id="UP000262582">
    <property type="component" value="Chromosome"/>
</dbReference>
<sequence>MNLLKATNHNKLKAVQELKQLIKQYENEVEKLGSIFLSKQQKEILGEEIKLLEISLKSKFFIASQMKGF</sequence>
<evidence type="ECO:0000256" key="1">
    <source>
        <dbReference type="SAM" id="Coils"/>
    </source>
</evidence>
<keyword evidence="1" id="KW-0175">Coiled coil</keyword>
<keyword evidence="4" id="KW-1185">Reference proteome</keyword>
<dbReference type="KEGG" id="aell:AELL_1464"/>
<reference evidence="3 5" key="1">
    <citation type="submission" date="2017-09" db="EMBL/GenBank/DDBJ databases">
        <title>Genomics of the genus Arcobacter.</title>
        <authorList>
            <person name="Perez-Cataluna A."/>
            <person name="Figueras M.J."/>
            <person name="Salas-Masso N."/>
        </authorList>
    </citation>
    <scope>NUCLEOTIDE SEQUENCE [LARGE SCALE GENOMIC DNA]</scope>
    <source>
        <strain evidence="3 5">CECT 7837</strain>
    </source>
</reference>
<dbReference type="RefSeq" id="WP_118917313.1">
    <property type="nucleotide sequence ID" value="NZ_CP032097.1"/>
</dbReference>
<protein>
    <submittedName>
        <fullName evidence="3">Uncharacterized protein</fullName>
    </submittedName>
</protein>
<reference evidence="2 4" key="2">
    <citation type="submission" date="2018-08" db="EMBL/GenBank/DDBJ databases">
        <title>Complete genome of the Arcobacter ellisii type strain LMG 26155.</title>
        <authorList>
            <person name="Miller W.G."/>
            <person name="Yee E."/>
            <person name="Bono J.L."/>
        </authorList>
    </citation>
    <scope>NUCLEOTIDE SEQUENCE [LARGE SCALE GENOMIC DNA]</scope>
    <source>
        <strain evidence="2 4">LMG 26155</strain>
    </source>
</reference>
<evidence type="ECO:0000313" key="4">
    <source>
        <dbReference type="Proteomes" id="UP000262582"/>
    </source>
</evidence>
<name>A0A347U8E8_9BACT</name>
<organism evidence="3 5">
    <name type="scientific">Arcobacter ellisii</name>
    <dbReference type="NCBI Taxonomy" id="913109"/>
    <lineage>
        <taxon>Bacteria</taxon>
        <taxon>Pseudomonadati</taxon>
        <taxon>Campylobacterota</taxon>
        <taxon>Epsilonproteobacteria</taxon>
        <taxon>Campylobacterales</taxon>
        <taxon>Arcobacteraceae</taxon>
        <taxon>Arcobacter</taxon>
    </lineage>
</organism>
<dbReference type="Proteomes" id="UP000290588">
    <property type="component" value="Unassembled WGS sequence"/>
</dbReference>
<dbReference type="AlphaFoldDB" id="A0A347U8E8"/>
<feature type="coiled-coil region" evidence="1">
    <location>
        <begin position="4"/>
        <end position="35"/>
    </location>
</feature>
<dbReference type="EMBL" id="CP032097">
    <property type="protein sequence ID" value="AXX95126.1"/>
    <property type="molecule type" value="Genomic_DNA"/>
</dbReference>
<evidence type="ECO:0000313" key="3">
    <source>
        <dbReference type="EMBL" id="RXI29014.1"/>
    </source>
</evidence>
<dbReference type="EMBL" id="NXIG01000015">
    <property type="protein sequence ID" value="RXI29014.1"/>
    <property type="molecule type" value="Genomic_DNA"/>
</dbReference>